<dbReference type="Proteomes" id="UP000298313">
    <property type="component" value="Unassembled WGS sequence"/>
</dbReference>
<gene>
    <name evidence="5" type="primary">fcl</name>
    <name evidence="7" type="ORF">E3T48_01635</name>
</gene>
<evidence type="ECO:0000313" key="7">
    <source>
        <dbReference type="EMBL" id="TFD82679.1"/>
    </source>
</evidence>
<dbReference type="EC" id="1.1.1.271" evidence="5"/>
<organism evidence="7 8">
    <name type="scientific">Cryobacterium fucosi</name>
    <dbReference type="NCBI Taxonomy" id="1259157"/>
    <lineage>
        <taxon>Bacteria</taxon>
        <taxon>Bacillati</taxon>
        <taxon>Actinomycetota</taxon>
        <taxon>Actinomycetes</taxon>
        <taxon>Micrococcales</taxon>
        <taxon>Microbacteriaceae</taxon>
        <taxon>Cryobacterium</taxon>
    </lineage>
</organism>
<keyword evidence="2 5" id="KW-0521">NADP</keyword>
<feature type="binding site" evidence="5">
    <location>
        <position position="204"/>
    </location>
    <ligand>
        <name>substrate</name>
    </ligand>
</feature>
<dbReference type="Gene3D" id="3.40.50.720">
    <property type="entry name" value="NAD(P)-binding Rossmann-like Domain"/>
    <property type="match status" value="1"/>
</dbReference>
<keyword evidence="4 5" id="KW-0413">Isomerase</keyword>
<evidence type="ECO:0000313" key="8">
    <source>
        <dbReference type="Proteomes" id="UP000298313"/>
    </source>
</evidence>
<feature type="site" description="Important for catalytic activity" evidence="5">
    <location>
        <position position="109"/>
    </location>
</feature>
<dbReference type="RefSeq" id="WP_134522143.1">
    <property type="nucleotide sequence ID" value="NZ_SOHH01000020.1"/>
</dbReference>
<dbReference type="InterPro" id="IPR028614">
    <property type="entry name" value="GDP_fucose/colitose_synth"/>
</dbReference>
<evidence type="ECO:0000256" key="5">
    <source>
        <dbReference type="HAMAP-Rule" id="MF_00956"/>
    </source>
</evidence>
<dbReference type="EMBL" id="SOHH01000020">
    <property type="protein sequence ID" value="TFD82679.1"/>
    <property type="molecule type" value="Genomic_DNA"/>
</dbReference>
<dbReference type="InterPro" id="IPR036291">
    <property type="entry name" value="NAD(P)-bd_dom_sf"/>
</dbReference>
<comment type="caution">
    <text evidence="7">The sequence shown here is derived from an EMBL/GenBank/DDBJ whole genome shotgun (WGS) entry which is preliminary data.</text>
</comment>
<accession>A0A4R9BFF4</accession>
<dbReference type="SUPFAM" id="SSF51735">
    <property type="entry name" value="NAD(P)-binding Rossmann-fold domains"/>
    <property type="match status" value="1"/>
</dbReference>
<feature type="binding site" evidence="5">
    <location>
        <begin position="165"/>
        <end position="168"/>
    </location>
    <ligand>
        <name>NADP(+)</name>
        <dbReference type="ChEBI" id="CHEBI:58349"/>
    </ligand>
</feature>
<feature type="binding site" evidence="5">
    <location>
        <position position="189"/>
    </location>
    <ligand>
        <name>substrate</name>
    </ligand>
</feature>
<comment type="catalytic activity">
    <reaction evidence="5">
        <text>GDP-beta-L-fucose + NADP(+) = GDP-4-dehydro-alpha-D-rhamnose + NADPH + H(+)</text>
        <dbReference type="Rhea" id="RHEA:18885"/>
        <dbReference type="ChEBI" id="CHEBI:15378"/>
        <dbReference type="ChEBI" id="CHEBI:57273"/>
        <dbReference type="ChEBI" id="CHEBI:57783"/>
        <dbReference type="ChEBI" id="CHEBI:57964"/>
        <dbReference type="ChEBI" id="CHEBI:58349"/>
        <dbReference type="EC" id="1.1.1.271"/>
    </reaction>
</comment>
<evidence type="ECO:0000256" key="1">
    <source>
        <dbReference type="ARBA" id="ARBA00005959"/>
    </source>
</evidence>
<name>A0A4R9BFF4_9MICO</name>
<comment type="caution">
    <text evidence="5">Lacks conserved residue(s) required for the propagation of feature annotation.</text>
</comment>
<dbReference type="GO" id="GO:0042351">
    <property type="term" value="P:'de novo' GDP-L-fucose biosynthetic process"/>
    <property type="evidence" value="ECO:0007669"/>
    <property type="project" value="UniProtKB-UniRule"/>
</dbReference>
<dbReference type="InterPro" id="IPR001509">
    <property type="entry name" value="Epimerase_deHydtase"/>
</dbReference>
<dbReference type="GO" id="GO:0050577">
    <property type="term" value="F:GDP-L-fucose synthase activity"/>
    <property type="evidence" value="ECO:0007669"/>
    <property type="project" value="UniProtKB-UniRule"/>
</dbReference>
<evidence type="ECO:0000259" key="6">
    <source>
        <dbReference type="Pfam" id="PF01370"/>
    </source>
</evidence>
<evidence type="ECO:0000256" key="2">
    <source>
        <dbReference type="ARBA" id="ARBA00022857"/>
    </source>
</evidence>
<comment type="similarity">
    <text evidence="1 5">Belongs to the NAD(P)-dependent epimerase/dehydratase family. Fucose synthase subfamily.</text>
</comment>
<comment type="pathway">
    <text evidence="5">Nucleotide-sugar biosynthesis; GDP-L-fucose biosynthesis via de novo pathway; GDP-L-fucose from GDP-alpha-D-mannose: step 2/2.</text>
</comment>
<evidence type="ECO:0000256" key="4">
    <source>
        <dbReference type="ARBA" id="ARBA00023235"/>
    </source>
</evidence>
<dbReference type="AlphaFoldDB" id="A0A4R9BFF4"/>
<keyword evidence="5" id="KW-0511">Multifunctional enzyme</keyword>
<dbReference type="Gene3D" id="3.90.25.10">
    <property type="entry name" value="UDP-galactose 4-epimerase, domain 1"/>
    <property type="match status" value="1"/>
</dbReference>
<keyword evidence="8" id="KW-1185">Reference proteome</keyword>
<sequence>MEIPVRALLTGGNGMLARSIQSAWAEQRPSDELVIVTRADADLTNAQETWSLVGRMKPDLILHCAARVGGIAANIADPTTYLMDNVLIDSSVLKAAVDLGVPKLLYFGSSCMYPRDYRQPLVESDLLAAPLEPTNEGYALSKIVASKYCEYVSTQFGLDYRVVIPSNLYGPDDDYSLGQGHLVAAAIAKVHAAKESGASTIGVWGDGTARREFTYVGDLADWIVTNVDDIHSWPMMMNVGFGRDHSVLEYYQAAMAVVGYTCELELDTTKPAGMHQKLMTSAVAHQFGWQPRTELLEGMDRAYRRYLETLA</sequence>
<feature type="binding site" evidence="5">
    <location>
        <position position="142"/>
    </location>
    <ligand>
        <name>NADP(+)</name>
        <dbReference type="ChEBI" id="CHEBI:58349"/>
    </ligand>
</feature>
<keyword evidence="3 5" id="KW-0560">Oxidoreductase</keyword>
<evidence type="ECO:0000256" key="3">
    <source>
        <dbReference type="ARBA" id="ARBA00023002"/>
    </source>
</evidence>
<comment type="function">
    <text evidence="5">Catalyzes the two-step NADP-dependent conversion of GDP-4-dehydro-6-deoxy-D-mannose to GDP-fucose, involving an epimerase and a reductase reaction.</text>
</comment>
<dbReference type="GO" id="GO:0016853">
    <property type="term" value="F:isomerase activity"/>
    <property type="evidence" value="ECO:0007669"/>
    <property type="project" value="UniProtKB-KW"/>
</dbReference>
<proteinExistence type="inferred from homology"/>
<dbReference type="Pfam" id="PF01370">
    <property type="entry name" value="Epimerase"/>
    <property type="match status" value="1"/>
</dbReference>
<reference evidence="7 8" key="1">
    <citation type="submission" date="2019-03" db="EMBL/GenBank/DDBJ databases">
        <title>Genomics of glacier-inhabiting Cryobacterium strains.</title>
        <authorList>
            <person name="Liu Q."/>
            <person name="Xin Y.-H."/>
        </authorList>
    </citation>
    <scope>NUCLEOTIDE SEQUENCE [LARGE SCALE GENOMIC DNA]</scope>
    <source>
        <strain evidence="7 8">Hh4</strain>
    </source>
</reference>
<feature type="binding site" evidence="5">
    <location>
        <position position="211"/>
    </location>
    <ligand>
        <name>substrate</name>
    </ligand>
</feature>
<dbReference type="UniPathway" id="UPA00128">
    <property type="reaction ID" value="UER00191"/>
</dbReference>
<dbReference type="GO" id="GO:0070401">
    <property type="term" value="F:NADP+ binding"/>
    <property type="evidence" value="ECO:0007669"/>
    <property type="project" value="UniProtKB-UniRule"/>
</dbReference>
<dbReference type="PANTHER" id="PTHR43238">
    <property type="entry name" value="GDP-L-FUCOSE SYNTHASE"/>
    <property type="match status" value="1"/>
</dbReference>
<feature type="site" description="Important for catalytic activity" evidence="5">
    <location>
        <position position="111"/>
    </location>
</feature>
<protein>
    <recommendedName>
        <fullName evidence="5">GDP-L-fucose synthase</fullName>
        <ecNumber evidence="5">1.1.1.271</ecNumber>
    </recommendedName>
    <alternativeName>
        <fullName evidence="5">GDP-4-keto-6-deoxy-D-mannose-3,5-epimerase-4-reductase</fullName>
    </alternativeName>
</protein>
<dbReference type="PANTHER" id="PTHR43238:SF1">
    <property type="entry name" value="GDP-L-FUCOSE SYNTHASE"/>
    <property type="match status" value="1"/>
</dbReference>
<feature type="active site" description="Proton donor/acceptor" evidence="5">
    <location>
        <position position="138"/>
    </location>
</feature>
<dbReference type="OrthoDB" id="9811425at2"/>
<dbReference type="HAMAP" id="MF_00956">
    <property type="entry name" value="GDP_fucose_synth"/>
    <property type="match status" value="1"/>
</dbReference>
<feature type="domain" description="NAD-dependent epimerase/dehydratase" evidence="6">
    <location>
        <begin position="7"/>
        <end position="231"/>
    </location>
</feature>
<feature type="binding site" evidence="5">
    <location>
        <position position="181"/>
    </location>
    <ligand>
        <name>NADP(+)</name>
        <dbReference type="ChEBI" id="CHEBI:58349"/>
    </ligand>
</feature>